<evidence type="ECO:0000313" key="1">
    <source>
        <dbReference type="EMBL" id="OMG71455.1"/>
    </source>
</evidence>
<gene>
    <name evidence="1" type="ORF">BW685_20990</name>
</gene>
<dbReference type="AlphaFoldDB" id="A0A1R1J803"/>
<sequence length="217" mass="24166">MLTDDSDDELLLPGDVLASAEEIYQAVIDARSDSHINARLLAAARFILTSTSKVKRTGEPEDLLQDAIEAVLSGRRKWPKSRVDFKGLLVGVMRSIAWSRDNTLMKTTPDLTMEHELPLVGEAQEPQSLDDVAADPETTEEKVLRHEQHALEETKLAILRANYGPDALHGKILDKVREGFASHLEVREALGIEDSAYWNAWKALMRAAEKLNSNAKE</sequence>
<accession>A0A1R1J803</accession>
<name>A0A1R1J803_9BURK</name>
<dbReference type="RefSeq" id="WP_059889822.1">
    <property type="nucleotide sequence ID" value="NZ_MTJZ01000028.1"/>
</dbReference>
<dbReference type="EMBL" id="MTJZ01000028">
    <property type="protein sequence ID" value="OMG71455.1"/>
    <property type="molecule type" value="Genomic_DNA"/>
</dbReference>
<proteinExistence type="predicted"/>
<dbReference type="Proteomes" id="UP000187194">
    <property type="component" value="Unassembled WGS sequence"/>
</dbReference>
<comment type="caution">
    <text evidence="1">The sequence shown here is derived from an EMBL/GenBank/DDBJ whole genome shotgun (WGS) entry which is preliminary data.</text>
</comment>
<reference evidence="1 2" key="1">
    <citation type="submission" date="2017-01" db="EMBL/GenBank/DDBJ databases">
        <title>Phylogeographic, genomic and meropenem susceptibility analysis of Burkholderia ubonensis.</title>
        <authorList>
            <person name="Price E.P."/>
            <person name="Sarovich D.S."/>
            <person name="Webb J.R."/>
            <person name="Hall C.M."/>
            <person name="Sahl J.W."/>
            <person name="Kaestli M."/>
            <person name="Mayo M."/>
            <person name="Harrington G."/>
            <person name="Baker A.L."/>
            <person name="Sidak-Loftis L.C."/>
            <person name="Lummis M."/>
            <person name="Schupp J.M."/>
            <person name="Gillece J.D."/>
            <person name="Tuanyok A."/>
            <person name="Warner J."/>
            <person name="Busch J.D."/>
            <person name="Keim P."/>
            <person name="Currie B.J."/>
            <person name="Wagner D.M."/>
        </authorList>
    </citation>
    <scope>NUCLEOTIDE SEQUENCE [LARGE SCALE GENOMIC DNA]</scope>
    <source>
        <strain evidence="1 2">A21</strain>
    </source>
</reference>
<organism evidence="1 2">
    <name type="scientific">Burkholderia ubonensis</name>
    <dbReference type="NCBI Taxonomy" id="101571"/>
    <lineage>
        <taxon>Bacteria</taxon>
        <taxon>Pseudomonadati</taxon>
        <taxon>Pseudomonadota</taxon>
        <taxon>Betaproteobacteria</taxon>
        <taxon>Burkholderiales</taxon>
        <taxon>Burkholderiaceae</taxon>
        <taxon>Burkholderia</taxon>
        <taxon>Burkholderia cepacia complex</taxon>
    </lineage>
</organism>
<evidence type="ECO:0000313" key="2">
    <source>
        <dbReference type="Proteomes" id="UP000187194"/>
    </source>
</evidence>
<protein>
    <submittedName>
        <fullName evidence="1">Uncharacterized protein</fullName>
    </submittedName>
</protein>